<evidence type="ECO:0000313" key="1">
    <source>
        <dbReference type="EMBL" id="CAE0360408.1"/>
    </source>
</evidence>
<protein>
    <submittedName>
        <fullName evidence="1">Uncharacterized protein</fullName>
    </submittedName>
</protein>
<dbReference type="Gene3D" id="3.90.1410.10">
    <property type="entry name" value="set domain protein methyltransferase, domain 1"/>
    <property type="match status" value="1"/>
</dbReference>
<accession>A0A7S3JP73</accession>
<proteinExistence type="predicted"/>
<reference evidence="1" key="1">
    <citation type="submission" date="2021-01" db="EMBL/GenBank/DDBJ databases">
        <authorList>
            <person name="Corre E."/>
            <person name="Pelletier E."/>
            <person name="Niang G."/>
            <person name="Scheremetjew M."/>
            <person name="Finn R."/>
            <person name="Kale V."/>
            <person name="Holt S."/>
            <person name="Cochrane G."/>
            <person name="Meng A."/>
            <person name="Brown T."/>
            <person name="Cohen L."/>
        </authorList>
    </citation>
    <scope>NUCLEOTIDE SEQUENCE</scope>
    <source>
        <strain evidence="1">CCMP1510</strain>
    </source>
</reference>
<name>A0A7S3JP73_9STRA</name>
<organism evidence="1">
    <name type="scientific">Aureoumbra lagunensis</name>
    <dbReference type="NCBI Taxonomy" id="44058"/>
    <lineage>
        <taxon>Eukaryota</taxon>
        <taxon>Sar</taxon>
        <taxon>Stramenopiles</taxon>
        <taxon>Ochrophyta</taxon>
        <taxon>Pelagophyceae</taxon>
        <taxon>Pelagomonadales</taxon>
        <taxon>Aureoumbra</taxon>
    </lineage>
</organism>
<gene>
    <name evidence="1" type="ORF">ALAG00032_LOCUS1138</name>
</gene>
<dbReference type="EMBL" id="HBIJ01001582">
    <property type="protein sequence ID" value="CAE0360408.1"/>
    <property type="molecule type" value="Transcribed_RNA"/>
</dbReference>
<sequence>MARGAFSAIQRVMDRTGFAKEHCLEAILAVSTRAFDLSHIVPGCSAALVPAAEIANHPSKTVVTPRFSQVPICEAVIGTCLLPESPQTLESGQFPQSICIRAPHSSTYIQPGDQLFNWYANAGIGEQDLDKYLILRKTFLTQYGFDPF</sequence>
<dbReference type="AlphaFoldDB" id="A0A7S3JP73"/>